<accession>A0A1I7XR12</accession>
<name>A0A1I7XR12_HETBA</name>
<evidence type="ECO:0000313" key="3">
    <source>
        <dbReference type="WBParaSite" id="Hba_19774"/>
    </source>
</evidence>
<evidence type="ECO:0000313" key="2">
    <source>
        <dbReference type="Proteomes" id="UP000095283"/>
    </source>
</evidence>
<protein>
    <submittedName>
        <fullName evidence="3">SEP domain-containing protein</fullName>
    </submittedName>
</protein>
<keyword evidence="2" id="KW-1185">Reference proteome</keyword>
<dbReference type="AlphaFoldDB" id="A0A1I7XR12"/>
<feature type="coiled-coil region" evidence="1">
    <location>
        <begin position="23"/>
        <end position="59"/>
    </location>
</feature>
<dbReference type="WBParaSite" id="Hba_19774">
    <property type="protein sequence ID" value="Hba_19774"/>
    <property type="gene ID" value="Hba_19774"/>
</dbReference>
<dbReference type="Proteomes" id="UP000095283">
    <property type="component" value="Unplaced"/>
</dbReference>
<organism evidence="2 3">
    <name type="scientific">Heterorhabditis bacteriophora</name>
    <name type="common">Entomopathogenic nematode worm</name>
    <dbReference type="NCBI Taxonomy" id="37862"/>
    <lineage>
        <taxon>Eukaryota</taxon>
        <taxon>Metazoa</taxon>
        <taxon>Ecdysozoa</taxon>
        <taxon>Nematoda</taxon>
        <taxon>Chromadorea</taxon>
        <taxon>Rhabditida</taxon>
        <taxon>Rhabditina</taxon>
        <taxon>Rhabditomorpha</taxon>
        <taxon>Strongyloidea</taxon>
        <taxon>Heterorhabditidae</taxon>
        <taxon>Heterorhabditis</taxon>
    </lineage>
</organism>
<evidence type="ECO:0000256" key="1">
    <source>
        <dbReference type="SAM" id="Coils"/>
    </source>
</evidence>
<sequence length="214" mass="24543">MSRIDQLQEELRQVDDGTHPRLLSKLEDIRRIHEEQKEREEIAYEIDEAEKKIEHEYNNMDISRIGSLNSIDSSKKTLRGRGGILIEPPTYFNATPKPPTPNITPNTTYLLTDSEIAADVRAVSGEQTSSHKVQRLFEVNMTKQKLAIDGKMFKQGEEVYVENLEYGKFPAKMDSISEAVVSFKSTLPWDTRQIHASYSDLTEGRVQIMKKRSN</sequence>
<keyword evidence="1" id="KW-0175">Coiled coil</keyword>
<reference evidence="3" key="1">
    <citation type="submission" date="2016-11" db="UniProtKB">
        <authorList>
            <consortium name="WormBaseParasite"/>
        </authorList>
    </citation>
    <scope>IDENTIFICATION</scope>
</reference>
<proteinExistence type="predicted"/>